<feature type="region of interest" description="Disordered" evidence="2">
    <location>
        <begin position="1"/>
        <end position="36"/>
    </location>
</feature>
<organism evidence="3 4">
    <name type="scientific">Dioscorea cayennensis subsp. rotundata</name>
    <name type="common">White Guinea yam</name>
    <name type="synonym">Dioscorea rotundata</name>
    <dbReference type="NCBI Taxonomy" id="55577"/>
    <lineage>
        <taxon>Eukaryota</taxon>
        <taxon>Viridiplantae</taxon>
        <taxon>Streptophyta</taxon>
        <taxon>Embryophyta</taxon>
        <taxon>Tracheophyta</taxon>
        <taxon>Spermatophyta</taxon>
        <taxon>Magnoliopsida</taxon>
        <taxon>Liliopsida</taxon>
        <taxon>Dioscoreales</taxon>
        <taxon>Dioscoreaceae</taxon>
        <taxon>Dioscorea</taxon>
    </lineage>
</organism>
<dbReference type="InterPro" id="IPR043424">
    <property type="entry name" value="BLT-like"/>
</dbReference>
<accession>A0AB40BVW0</accession>
<dbReference type="GeneID" id="120267412"/>
<dbReference type="RefSeq" id="XP_039130985.1">
    <property type="nucleotide sequence ID" value="XM_039275051.1"/>
</dbReference>
<evidence type="ECO:0000313" key="3">
    <source>
        <dbReference type="Proteomes" id="UP001515500"/>
    </source>
</evidence>
<protein>
    <submittedName>
        <fullName evidence="4">Uncharacterized protein LOC120267412</fullName>
    </submittedName>
</protein>
<keyword evidence="3" id="KW-1185">Reference proteome</keyword>
<gene>
    <name evidence="4" type="primary">LOC120267412</name>
</gene>
<feature type="region of interest" description="Disordered" evidence="2">
    <location>
        <begin position="458"/>
        <end position="478"/>
    </location>
</feature>
<dbReference type="PANTHER" id="PTHR31071">
    <property type="entry name" value="GB|AAF24581.1"/>
    <property type="match status" value="1"/>
</dbReference>
<feature type="coiled-coil region" evidence="1">
    <location>
        <begin position="218"/>
        <end position="362"/>
    </location>
</feature>
<keyword evidence="1" id="KW-0175">Coiled coil</keyword>
<evidence type="ECO:0000313" key="4">
    <source>
        <dbReference type="RefSeq" id="XP_039130985.1"/>
    </source>
</evidence>
<feature type="region of interest" description="Disordered" evidence="2">
    <location>
        <begin position="612"/>
        <end position="647"/>
    </location>
</feature>
<reference evidence="4" key="1">
    <citation type="submission" date="2025-08" db="UniProtKB">
        <authorList>
            <consortium name="RefSeq"/>
        </authorList>
    </citation>
    <scope>IDENTIFICATION</scope>
</reference>
<feature type="region of interest" description="Disordered" evidence="2">
    <location>
        <begin position="502"/>
        <end position="561"/>
    </location>
</feature>
<feature type="compositionally biased region" description="Polar residues" evidence="2">
    <location>
        <begin position="612"/>
        <end position="622"/>
    </location>
</feature>
<name>A0AB40BVW0_DIOCR</name>
<dbReference type="AlphaFoldDB" id="A0AB40BVW0"/>
<dbReference type="PANTHER" id="PTHR31071:SF2">
    <property type="entry name" value="ACTIN CYTOSKELETON-REGULATORY COMPLEX PAN-LIKE PROTEIN"/>
    <property type="match status" value="1"/>
</dbReference>
<dbReference type="Proteomes" id="UP001515500">
    <property type="component" value="Chromosome 8"/>
</dbReference>
<sequence>MARSAAGASPCLSAKALAQSPDPSYPAAARKPRRRRIRSAVFSGSAVAGGRRSGPATPLVRWKFDVGDRSADVVPDEGPKVRRKRHRTVAPAVSARRLAAVIWQLQLSEVGGGGGKGRTGRDGTEPVPGHLQNPYVPIHAGSGLHGNVKNKSASWVTAPSPENAILQKFDGSGTLHNYVMEKATKWDPGCSKASDDVFRFYSHLKLLEDQQVTTVSVVSALQSEVDQARARISELETERRSAKKKLDHFLRKLAEEKASWRSREHEKIQAVLDDMKADLNRERKNRQRIETVNSKLVSELAEVKLSAKRFMQDYEKERKARELMEEVCDELAKEIGEDKAEVEALKRESQKIREEVDEERKMLQMAEVWREERVQMKLIDAKLTLEEKYVQLRRLQTDLEIFLSEKGDTNLDKAEIREAEALREAVGSVKVQDIKEFTYHPPSASEDIFSIFEELQPREDTDERETEPCYGYSPASRASKVHTVSPDVNGFLEKSSRRYSTGIMDRDGDVEDDSGWETVSHVEEQGSSNSLDGSDPSVNGICEESNASLSGTDWEENGIHGRSRSEISEICSLTTKQPTKKTSSIVRLWRSSGPNKGEHPKKISMETINGRLSNGRMSNATPSPDRRSGEIGLSPRSLGHWSSPDSMNPHIARGMKGCIEWPRGMHKQSLKSKLLEARVENQKIQLKQVLKQKI</sequence>
<proteinExistence type="predicted"/>
<evidence type="ECO:0000256" key="2">
    <source>
        <dbReference type="SAM" id="MobiDB-lite"/>
    </source>
</evidence>
<evidence type="ECO:0000256" key="1">
    <source>
        <dbReference type="SAM" id="Coils"/>
    </source>
</evidence>